<name>A0A921TDQ9_9RHOB</name>
<dbReference type="Proteomes" id="UP000698242">
    <property type="component" value="Unassembled WGS sequence"/>
</dbReference>
<comment type="caution">
    <text evidence="1">The sequence shown here is derived from an EMBL/GenBank/DDBJ whole genome shotgun (WGS) entry which is preliminary data.</text>
</comment>
<proteinExistence type="predicted"/>
<dbReference type="OrthoDB" id="4169204at2"/>
<evidence type="ECO:0000313" key="1">
    <source>
        <dbReference type="EMBL" id="KAF0674594.1"/>
    </source>
</evidence>
<accession>A0A921TDQ9</accession>
<dbReference type="EMBL" id="APKE01000036">
    <property type="protein sequence ID" value="KAF0674594.1"/>
    <property type="molecule type" value="Genomic_DNA"/>
</dbReference>
<evidence type="ECO:0000313" key="2">
    <source>
        <dbReference type="Proteomes" id="UP000698242"/>
    </source>
</evidence>
<dbReference type="InterPro" id="IPR027417">
    <property type="entry name" value="P-loop_NTPase"/>
</dbReference>
<gene>
    <name evidence="1" type="ORF">PMES_02976</name>
</gene>
<sequence>MPADPVPSQGAAFDTAPSHVIIVTYGRSGSTLLQNLLNGLEGYCIRGENNNALFHAARAWHALVGAEPVQGLRRTGETTGPDHPWYGAETVDTEAFGAAMARAFLADVLRPPAGTRVAGFKEIRFHHCGGYLDAYLDFILRFVPDPRFVFNTRDHAATARSGWWAAMDPDAVKRELDIAEACFARMRERLGERAIAVHYDDYVADIAALEPLFAFLGDRPDKRTVARVMGRRLPHSGVD</sequence>
<dbReference type="Gene3D" id="3.40.50.300">
    <property type="entry name" value="P-loop containing nucleotide triphosphate hydrolases"/>
    <property type="match status" value="1"/>
</dbReference>
<organism evidence="1 2">
    <name type="scientific">Profundibacterium mesophilum KAUST100406-0324</name>
    <dbReference type="NCBI Taxonomy" id="1037889"/>
    <lineage>
        <taxon>Bacteria</taxon>
        <taxon>Pseudomonadati</taxon>
        <taxon>Pseudomonadota</taxon>
        <taxon>Alphaproteobacteria</taxon>
        <taxon>Rhodobacterales</taxon>
        <taxon>Roseobacteraceae</taxon>
        <taxon>Profundibacterium</taxon>
    </lineage>
</organism>
<dbReference type="RefSeq" id="WP_159966488.1">
    <property type="nucleotide sequence ID" value="NZ_APKE01000036.1"/>
</dbReference>
<keyword evidence="2" id="KW-1185">Reference proteome</keyword>
<reference evidence="1" key="1">
    <citation type="submission" date="2013-03" db="EMBL/GenBank/DDBJ databases">
        <title>Genome Sequence of the Profundibacterium mesophilum strain KAUST100406-0324T from Red Sea, a novel genus in the family Rhodobacteraceae.</title>
        <authorList>
            <person name="Essack M."/>
            <person name="Alam I."/>
            <person name="Lafi F."/>
            <person name="Alawi W."/>
            <person name="Kamanu F."/>
            <person name="Al-Suwailem A."/>
            <person name="Lee O.O."/>
            <person name="Xu Y."/>
            <person name="Bajic V."/>
            <person name="Qian P.-Y."/>
            <person name="Archer J."/>
        </authorList>
    </citation>
    <scope>NUCLEOTIDE SEQUENCE</scope>
    <source>
        <strain evidence="1">KAUST100406-0324</strain>
    </source>
</reference>
<dbReference type="Pfam" id="PF13469">
    <property type="entry name" value="Sulfotransfer_3"/>
    <property type="match status" value="1"/>
</dbReference>
<protein>
    <submittedName>
        <fullName evidence="1">Sulfotransferase familydomain containing protein</fullName>
    </submittedName>
</protein>
<dbReference type="SUPFAM" id="SSF52540">
    <property type="entry name" value="P-loop containing nucleoside triphosphate hydrolases"/>
    <property type="match status" value="1"/>
</dbReference>
<dbReference type="AlphaFoldDB" id="A0A921TDQ9"/>